<gene>
    <name evidence="3" type="ORF">M408DRAFT_29669</name>
</gene>
<evidence type="ECO:0000256" key="1">
    <source>
        <dbReference type="ARBA" id="ARBA00005502"/>
    </source>
</evidence>
<dbReference type="GO" id="GO:0006183">
    <property type="term" value="P:GTP biosynthetic process"/>
    <property type="evidence" value="ECO:0007669"/>
    <property type="project" value="TreeGrafter"/>
</dbReference>
<dbReference type="Gene3D" id="3.20.20.70">
    <property type="entry name" value="Aldolase class I"/>
    <property type="match status" value="1"/>
</dbReference>
<dbReference type="PANTHER" id="PTHR11911:SF111">
    <property type="entry name" value="INOSINE-5'-MONOPHOSPHATE DEHYDROGENASE"/>
    <property type="match status" value="1"/>
</dbReference>
<protein>
    <recommendedName>
        <fullName evidence="2">IMP dehydrogenase/GMP reductase domain-containing protein</fullName>
    </recommendedName>
</protein>
<dbReference type="Proteomes" id="UP000054097">
    <property type="component" value="Unassembled WGS sequence"/>
</dbReference>
<reference evidence="4" key="2">
    <citation type="submission" date="2015-01" db="EMBL/GenBank/DDBJ databases">
        <title>Evolutionary Origins and Diversification of the Mycorrhizal Mutualists.</title>
        <authorList>
            <consortium name="DOE Joint Genome Institute"/>
            <consortium name="Mycorrhizal Genomics Consortium"/>
            <person name="Kohler A."/>
            <person name="Kuo A."/>
            <person name="Nagy L.G."/>
            <person name="Floudas D."/>
            <person name="Copeland A."/>
            <person name="Barry K.W."/>
            <person name="Cichocki N."/>
            <person name="Veneault-Fourrey C."/>
            <person name="LaButti K."/>
            <person name="Lindquist E.A."/>
            <person name="Lipzen A."/>
            <person name="Lundell T."/>
            <person name="Morin E."/>
            <person name="Murat C."/>
            <person name="Riley R."/>
            <person name="Ohm R."/>
            <person name="Sun H."/>
            <person name="Tunlid A."/>
            <person name="Henrissat B."/>
            <person name="Grigoriev I.V."/>
            <person name="Hibbett D.S."/>
            <person name="Martin F."/>
        </authorList>
    </citation>
    <scope>NUCLEOTIDE SEQUENCE [LARGE SCALE GENOMIC DNA]</scope>
    <source>
        <strain evidence="4">MAFF 305830</strain>
    </source>
</reference>
<feature type="domain" description="IMP dehydrogenase/GMP reductase" evidence="2">
    <location>
        <begin position="49"/>
        <end position="107"/>
    </location>
</feature>
<organism evidence="3 4">
    <name type="scientific">Serendipita vermifera MAFF 305830</name>
    <dbReference type="NCBI Taxonomy" id="933852"/>
    <lineage>
        <taxon>Eukaryota</taxon>
        <taxon>Fungi</taxon>
        <taxon>Dikarya</taxon>
        <taxon>Basidiomycota</taxon>
        <taxon>Agaricomycotina</taxon>
        <taxon>Agaricomycetes</taxon>
        <taxon>Sebacinales</taxon>
        <taxon>Serendipitaceae</taxon>
        <taxon>Serendipita</taxon>
    </lineage>
</organism>
<proteinExistence type="inferred from homology"/>
<evidence type="ECO:0000313" key="4">
    <source>
        <dbReference type="Proteomes" id="UP000054097"/>
    </source>
</evidence>
<comment type="similarity">
    <text evidence="1">Belongs to the IMPDH/GMPR family.</text>
</comment>
<dbReference type="HOGENOM" id="CLU_2062900_0_0_1"/>
<dbReference type="GO" id="GO:0005737">
    <property type="term" value="C:cytoplasm"/>
    <property type="evidence" value="ECO:0007669"/>
    <property type="project" value="TreeGrafter"/>
</dbReference>
<sequence>MWMESKAKDRLLLHLRPQTCRAKSTISSCFKAIPAGGANDPAILERRNAATVRYFSGTSRVKVAQGVSGDVQDKGTIHKFFPNLYTGLQHSIQDAGQRSVVNLQAGVRSGEVRFELKMA</sequence>
<reference evidence="3 4" key="1">
    <citation type="submission" date="2014-04" db="EMBL/GenBank/DDBJ databases">
        <authorList>
            <consortium name="DOE Joint Genome Institute"/>
            <person name="Kuo A."/>
            <person name="Zuccaro A."/>
            <person name="Kohler A."/>
            <person name="Nagy L.G."/>
            <person name="Floudas D."/>
            <person name="Copeland A."/>
            <person name="Barry K.W."/>
            <person name="Cichocki N."/>
            <person name="Veneault-Fourrey C."/>
            <person name="LaButti K."/>
            <person name="Lindquist E.A."/>
            <person name="Lipzen A."/>
            <person name="Lundell T."/>
            <person name="Morin E."/>
            <person name="Murat C."/>
            <person name="Sun H."/>
            <person name="Tunlid A."/>
            <person name="Henrissat B."/>
            <person name="Grigoriev I.V."/>
            <person name="Hibbett D.S."/>
            <person name="Martin F."/>
            <person name="Nordberg H.P."/>
            <person name="Cantor M.N."/>
            <person name="Hua S.X."/>
        </authorList>
    </citation>
    <scope>NUCLEOTIDE SEQUENCE [LARGE SCALE GENOMIC DNA]</scope>
    <source>
        <strain evidence="3 4">MAFF 305830</strain>
    </source>
</reference>
<dbReference type="InterPro" id="IPR005990">
    <property type="entry name" value="IMP_DH"/>
</dbReference>
<dbReference type="AlphaFoldDB" id="A0A0C2WV63"/>
<dbReference type="GO" id="GO:0003938">
    <property type="term" value="F:IMP dehydrogenase activity"/>
    <property type="evidence" value="ECO:0007669"/>
    <property type="project" value="InterPro"/>
</dbReference>
<dbReference type="STRING" id="933852.A0A0C2WV63"/>
<dbReference type="InterPro" id="IPR013785">
    <property type="entry name" value="Aldolase_TIM"/>
</dbReference>
<dbReference type="PANTHER" id="PTHR11911">
    <property type="entry name" value="INOSINE-5-MONOPHOSPHATE DEHYDROGENASE RELATED"/>
    <property type="match status" value="1"/>
</dbReference>
<keyword evidence="4" id="KW-1185">Reference proteome</keyword>
<evidence type="ECO:0000259" key="2">
    <source>
        <dbReference type="Pfam" id="PF00478"/>
    </source>
</evidence>
<dbReference type="Pfam" id="PF00478">
    <property type="entry name" value="IMPDH"/>
    <property type="match status" value="1"/>
</dbReference>
<accession>A0A0C2WV63</accession>
<dbReference type="InterPro" id="IPR001093">
    <property type="entry name" value="IMP_DH_GMPRt"/>
</dbReference>
<dbReference type="SUPFAM" id="SSF51412">
    <property type="entry name" value="Inosine monophosphate dehydrogenase (IMPDH)"/>
    <property type="match status" value="1"/>
</dbReference>
<evidence type="ECO:0000313" key="3">
    <source>
        <dbReference type="EMBL" id="KIM21292.1"/>
    </source>
</evidence>
<dbReference type="EMBL" id="KN824387">
    <property type="protein sequence ID" value="KIM21292.1"/>
    <property type="molecule type" value="Genomic_DNA"/>
</dbReference>
<dbReference type="OrthoDB" id="416622at2759"/>
<name>A0A0C2WV63_SERVB</name>